<organism evidence="1 2">
    <name type="scientific">Cellulophaga fucicola</name>
    <dbReference type="NCBI Taxonomy" id="76595"/>
    <lineage>
        <taxon>Bacteria</taxon>
        <taxon>Pseudomonadati</taxon>
        <taxon>Bacteroidota</taxon>
        <taxon>Flavobacteriia</taxon>
        <taxon>Flavobacteriales</taxon>
        <taxon>Flavobacteriaceae</taxon>
        <taxon>Cellulophaga</taxon>
    </lineage>
</organism>
<dbReference type="Proteomes" id="UP000183257">
    <property type="component" value="Unassembled WGS sequence"/>
</dbReference>
<dbReference type="EMBL" id="FPIY01000001">
    <property type="protein sequence ID" value="SFW30748.1"/>
    <property type="molecule type" value="Genomic_DNA"/>
</dbReference>
<evidence type="ECO:0000313" key="2">
    <source>
        <dbReference type="Proteomes" id="UP000183257"/>
    </source>
</evidence>
<dbReference type="AlphaFoldDB" id="A0A1K1N5W8"/>
<keyword evidence="2" id="KW-1185">Reference proteome</keyword>
<reference evidence="2" key="1">
    <citation type="submission" date="2016-11" db="EMBL/GenBank/DDBJ databases">
        <authorList>
            <person name="Varghese N."/>
            <person name="Submissions S."/>
        </authorList>
    </citation>
    <scope>NUCLEOTIDE SEQUENCE [LARGE SCALE GENOMIC DNA]</scope>
    <source>
        <strain evidence="2">DSM 24786</strain>
    </source>
</reference>
<name>A0A1K1N5W8_9FLAO</name>
<accession>A0A1K1N5W8</accession>
<sequence>MIYITLVSIAAISIGLLHNNKPSVRAIKVPVRRNKRFKK</sequence>
<dbReference type="STRING" id="76595.SAMN05660313_01197"/>
<evidence type="ECO:0000313" key="1">
    <source>
        <dbReference type="EMBL" id="SFW30748.1"/>
    </source>
</evidence>
<protein>
    <submittedName>
        <fullName evidence="1">Uncharacterized protein</fullName>
    </submittedName>
</protein>
<gene>
    <name evidence="1" type="ORF">SAMN05660313_01197</name>
</gene>
<proteinExistence type="predicted"/>